<organism evidence="1 2">
    <name type="scientific">Hydnum rufescens UP504</name>
    <dbReference type="NCBI Taxonomy" id="1448309"/>
    <lineage>
        <taxon>Eukaryota</taxon>
        <taxon>Fungi</taxon>
        <taxon>Dikarya</taxon>
        <taxon>Basidiomycota</taxon>
        <taxon>Agaricomycotina</taxon>
        <taxon>Agaricomycetes</taxon>
        <taxon>Cantharellales</taxon>
        <taxon>Hydnaceae</taxon>
        <taxon>Hydnum</taxon>
    </lineage>
</organism>
<name>A0A9P6ARK4_9AGAM</name>
<sequence length="149" mass="16745">MNLWRRTKDTQDWSSKCRTLKNRANIQIQLETGTTSTLPTSRFDVGASVLAAQLLQVLHGSKIRLTLKESDSDCTHGKRNMEEVPPWATDSNLASSFPQPLQSFPTLPPPFACIPIDYWASIEHIGEIHKKILIKQMLDEADEVEDASV</sequence>
<accession>A0A9P6ARK4</accession>
<proteinExistence type="predicted"/>
<reference evidence="1" key="1">
    <citation type="journal article" date="2020" name="Nat. Commun.">
        <title>Large-scale genome sequencing of mycorrhizal fungi provides insights into the early evolution of symbiotic traits.</title>
        <authorList>
            <person name="Miyauchi S."/>
            <person name="Kiss E."/>
            <person name="Kuo A."/>
            <person name="Drula E."/>
            <person name="Kohler A."/>
            <person name="Sanchez-Garcia M."/>
            <person name="Morin E."/>
            <person name="Andreopoulos B."/>
            <person name="Barry K.W."/>
            <person name="Bonito G."/>
            <person name="Buee M."/>
            <person name="Carver A."/>
            <person name="Chen C."/>
            <person name="Cichocki N."/>
            <person name="Clum A."/>
            <person name="Culley D."/>
            <person name="Crous P.W."/>
            <person name="Fauchery L."/>
            <person name="Girlanda M."/>
            <person name="Hayes R.D."/>
            <person name="Keri Z."/>
            <person name="LaButti K."/>
            <person name="Lipzen A."/>
            <person name="Lombard V."/>
            <person name="Magnuson J."/>
            <person name="Maillard F."/>
            <person name="Murat C."/>
            <person name="Nolan M."/>
            <person name="Ohm R.A."/>
            <person name="Pangilinan J."/>
            <person name="Pereira M.F."/>
            <person name="Perotto S."/>
            <person name="Peter M."/>
            <person name="Pfister S."/>
            <person name="Riley R."/>
            <person name="Sitrit Y."/>
            <person name="Stielow J.B."/>
            <person name="Szollosi G."/>
            <person name="Zifcakova L."/>
            <person name="Stursova M."/>
            <person name="Spatafora J.W."/>
            <person name="Tedersoo L."/>
            <person name="Vaario L.M."/>
            <person name="Yamada A."/>
            <person name="Yan M."/>
            <person name="Wang P."/>
            <person name="Xu J."/>
            <person name="Bruns T."/>
            <person name="Baldrian P."/>
            <person name="Vilgalys R."/>
            <person name="Dunand C."/>
            <person name="Henrissat B."/>
            <person name="Grigoriev I.V."/>
            <person name="Hibbett D."/>
            <person name="Nagy L.G."/>
            <person name="Martin F.M."/>
        </authorList>
    </citation>
    <scope>NUCLEOTIDE SEQUENCE</scope>
    <source>
        <strain evidence="1">UP504</strain>
    </source>
</reference>
<evidence type="ECO:0000313" key="2">
    <source>
        <dbReference type="Proteomes" id="UP000886523"/>
    </source>
</evidence>
<gene>
    <name evidence="1" type="ORF">BS47DRAFT_1395750</name>
</gene>
<dbReference type="Proteomes" id="UP000886523">
    <property type="component" value="Unassembled WGS sequence"/>
</dbReference>
<dbReference type="EMBL" id="MU129012">
    <property type="protein sequence ID" value="KAF9510658.1"/>
    <property type="molecule type" value="Genomic_DNA"/>
</dbReference>
<protein>
    <submittedName>
        <fullName evidence="1">Uncharacterized protein</fullName>
    </submittedName>
</protein>
<keyword evidence="2" id="KW-1185">Reference proteome</keyword>
<dbReference type="AlphaFoldDB" id="A0A9P6ARK4"/>
<comment type="caution">
    <text evidence="1">The sequence shown here is derived from an EMBL/GenBank/DDBJ whole genome shotgun (WGS) entry which is preliminary data.</text>
</comment>
<evidence type="ECO:0000313" key="1">
    <source>
        <dbReference type="EMBL" id="KAF9510658.1"/>
    </source>
</evidence>